<gene>
    <name evidence="2" type="ORF">CCMA1212_006496</name>
</gene>
<proteinExistence type="predicted"/>
<dbReference type="Proteomes" id="UP001642720">
    <property type="component" value="Unassembled WGS sequence"/>
</dbReference>
<reference evidence="2 3" key="1">
    <citation type="submission" date="2018-01" db="EMBL/GenBank/DDBJ databases">
        <title>Genome characterization of the sugarcane-associated fungus Trichoderma ghanense CCMA-1212 and their application in lignocelulose bioconversion.</title>
        <authorList>
            <person name="Steindorff A.S."/>
            <person name="Mendes T.D."/>
            <person name="Vilela E.S.D."/>
            <person name="Rodrigues D.S."/>
            <person name="Formighieri E.F."/>
            <person name="Melo I.S."/>
            <person name="Favaro L.C.L."/>
        </authorList>
    </citation>
    <scope>NUCLEOTIDE SEQUENCE [LARGE SCALE GENOMIC DNA]</scope>
    <source>
        <strain evidence="2 3">CCMA-1212</strain>
    </source>
</reference>
<dbReference type="RefSeq" id="XP_073557748.1">
    <property type="nucleotide sequence ID" value="XM_073703715.1"/>
</dbReference>
<dbReference type="GeneID" id="300578165"/>
<sequence>MRTRRVRSSSQPAEDHRRPRRTDDASNSTSISKPRLHRTVVGAKGAELEAKEMAILKEWQRYGPWDCRVLAARRPLLAIRQLGSVVQFSAVLESGSKHSAFASLTL</sequence>
<evidence type="ECO:0000313" key="2">
    <source>
        <dbReference type="EMBL" id="TFB01547.1"/>
    </source>
</evidence>
<organism evidence="2 3">
    <name type="scientific">Trichoderma ghanense</name>
    <dbReference type="NCBI Taxonomy" id="65468"/>
    <lineage>
        <taxon>Eukaryota</taxon>
        <taxon>Fungi</taxon>
        <taxon>Dikarya</taxon>
        <taxon>Ascomycota</taxon>
        <taxon>Pezizomycotina</taxon>
        <taxon>Sordariomycetes</taxon>
        <taxon>Hypocreomycetidae</taxon>
        <taxon>Hypocreales</taxon>
        <taxon>Hypocreaceae</taxon>
        <taxon>Trichoderma</taxon>
    </lineage>
</organism>
<accession>A0ABY2H207</accession>
<evidence type="ECO:0000313" key="3">
    <source>
        <dbReference type="Proteomes" id="UP001642720"/>
    </source>
</evidence>
<keyword evidence="3" id="KW-1185">Reference proteome</keyword>
<comment type="caution">
    <text evidence="2">The sequence shown here is derived from an EMBL/GenBank/DDBJ whole genome shotgun (WGS) entry which is preliminary data.</text>
</comment>
<dbReference type="EMBL" id="PPTA01000008">
    <property type="protein sequence ID" value="TFB01547.1"/>
    <property type="molecule type" value="Genomic_DNA"/>
</dbReference>
<protein>
    <submittedName>
        <fullName evidence="2">Uncharacterized protein</fullName>
    </submittedName>
</protein>
<feature type="compositionally biased region" description="Basic and acidic residues" evidence="1">
    <location>
        <begin position="13"/>
        <end position="24"/>
    </location>
</feature>
<name>A0ABY2H207_9HYPO</name>
<feature type="region of interest" description="Disordered" evidence="1">
    <location>
        <begin position="1"/>
        <end position="38"/>
    </location>
</feature>
<evidence type="ECO:0000256" key="1">
    <source>
        <dbReference type="SAM" id="MobiDB-lite"/>
    </source>
</evidence>